<keyword evidence="4" id="KW-1185">Reference proteome</keyword>
<feature type="region of interest" description="Disordered" evidence="2">
    <location>
        <begin position="629"/>
        <end position="714"/>
    </location>
</feature>
<keyword evidence="1" id="KW-0175">Coiled coil</keyword>
<feature type="compositionally biased region" description="Polar residues" evidence="2">
    <location>
        <begin position="817"/>
        <end position="836"/>
    </location>
</feature>
<dbReference type="EMBL" id="CP016250">
    <property type="protein sequence ID" value="ANQ09699.1"/>
    <property type="molecule type" value="Genomic_DNA"/>
</dbReference>
<feature type="compositionally biased region" description="Basic and acidic residues" evidence="2">
    <location>
        <begin position="839"/>
        <end position="871"/>
    </location>
</feature>
<evidence type="ECO:0000313" key="4">
    <source>
        <dbReference type="Proteomes" id="UP000092716"/>
    </source>
</evidence>
<dbReference type="GeneID" id="30910677"/>
<dbReference type="OrthoDB" id="385349at2759"/>
<dbReference type="KEGG" id="pcot:PCOAH_00039460"/>
<name>A0A1B1E4I9_9APIC</name>
<feature type="compositionally biased region" description="Polar residues" evidence="2">
    <location>
        <begin position="682"/>
        <end position="696"/>
    </location>
</feature>
<feature type="region of interest" description="Disordered" evidence="2">
    <location>
        <begin position="1121"/>
        <end position="1147"/>
    </location>
</feature>
<accession>A0A1B1E4I9</accession>
<dbReference type="VEuPathDB" id="PlasmoDB:PCOAH_00039460"/>
<feature type="coiled-coil region" evidence="1">
    <location>
        <begin position="212"/>
        <end position="290"/>
    </location>
</feature>
<dbReference type="Proteomes" id="UP000092716">
    <property type="component" value="Chromosome 12"/>
</dbReference>
<proteinExistence type="predicted"/>
<feature type="region of interest" description="Disordered" evidence="2">
    <location>
        <begin position="817"/>
        <end position="915"/>
    </location>
</feature>
<evidence type="ECO:0000256" key="1">
    <source>
        <dbReference type="SAM" id="Coils"/>
    </source>
</evidence>
<sequence length="1324" mass="149011">MNFFSSKPNIRSTKSEVIHKANNNNVSGNNVSGNDVSGNHVSGSHHMGSHHISSHNVGHNGKMPIDPGSGNFPLEDSNGFPYSNYDADKMSEIHYSNKAYDPQYSMYMNKVTNEVRSTRNHTSSHRIYSPRSQSINLFAPKVNRTSNISRNFDDRLSYISYYTNNKKKLNKTSILESHDSFKTQGNSQIVEQSLDLLKHLVNQENREQYLSAQENEKKNKLILKLIDQAKRNDERAHMSQTECASNNSMDNYQKRMDMLHLKFMKLKNEYSQLNNENVILKKQIRNIKDNYHMINPKSATVSFPRGSIQEEVPRSNDSWNSSNVSNIGHVNSEQRMRQQQGERAMLNKTTSINSVYPPVIPPFEKKKLVDCQVQTECTLTSPIPDSPDDTKVAGSHSTVNFSGNNLNSAMLNDNYLSKLREQIRDEVIEEITNKLEQKYKDELLTLRQSVENNKMNNQNFVEENSFDSLLNNTKHKLDEQIKETINKYKNGLFDHFKELINEASEGGENTIQMDYHGDGSASEKVNIGVDNFASLSLNDKINECISLLESITQKKINDRKIKEKGFDNNSSNIISALNDINTDISDIDHMIDNLHANIGQTHFTDDGESFPGELDIFGKATSLSDDLELEEKASPRSLSGALQSGGEGELQEEVTTSRGKATKSPKRGDKIGDNIDGPMSVPSDSGTSNRKGTNSIEGYPSHRSNFHVESSPPDGKIDVMGNVTMEINPFLEETAEGGEEPLIDLGGKNVNMIMHHSEGDMQGGNNIDVHPDVHYDVSTDHNAGGEANGHFIQAPQGVYNSRYTVEGMAEQSFNNEQMFDSEGSPHNLTPNDSNPYDSPKGDFPKGKDNEAIPTQLHDDKNKDSVDTEKEKKKSKWKNIFSSKKTKKKNLSDNFGDDTELWSKNENEEKNVKSNLNEENFYHSTNGTKENNTLPNNVQIEEGEIDVITNGVNDAKQIEIQSDLHNFASIGYPADQPFMHRSEDGNGQMVPKNACNVNKGEEEFHHDNASGMMIDALPVNRSSHHYGEFSTPHISNDNHFDGKEKFNHPEMNLHDGNTNRAQMNPFNHQNDENAETSNTYSASNGNNLYMYQSNNETKSGPNYNAKGDNEVNYSVYSYNPAANDKTGFPSPSEERHEEKPFYSEQNNSTKILNNNEEGYRNDNFLFIENNNNAFAKQTANYQNSQNENFVNFYHNDVDASNGNNGLNGADKVNNQYDFFYNLSEPNGASHQYPPWGYQNSKTACISSYNGEGHFGETAERSPPNHYSKTVNIKRVNSSAINMTKNSTTDLSQNGQVKLSTKSEVHYSSFKEQKNKTKKNLEDLFA</sequence>
<evidence type="ECO:0000313" key="3">
    <source>
        <dbReference type="EMBL" id="ANQ09699.1"/>
    </source>
</evidence>
<protein>
    <submittedName>
        <fullName evidence="3">Uncharacterized protein</fullName>
    </submittedName>
</protein>
<dbReference type="RefSeq" id="XP_019916394.1">
    <property type="nucleotide sequence ID" value="XM_020060737.1"/>
</dbReference>
<gene>
    <name evidence="3" type="ORF">PCOAH_00039460</name>
</gene>
<evidence type="ECO:0000256" key="2">
    <source>
        <dbReference type="SAM" id="MobiDB-lite"/>
    </source>
</evidence>
<feature type="compositionally biased region" description="Basic and acidic residues" evidence="2">
    <location>
        <begin position="900"/>
        <end position="911"/>
    </location>
</feature>
<reference evidence="4" key="1">
    <citation type="submission" date="2016-06" db="EMBL/GenBank/DDBJ databases">
        <title>First high quality genome sequence of Plasmodium coatneyi using continuous long reads from single molecule, real-time sequencing.</title>
        <authorList>
            <person name="Chien J.-T."/>
            <person name="Pakala S.B."/>
            <person name="Geraldo J.A."/>
            <person name="Lapp S.A."/>
            <person name="Barnwell J.W."/>
            <person name="Kissinger J.C."/>
            <person name="Galinski M.R."/>
            <person name="Humphrey J.C."/>
        </authorList>
    </citation>
    <scope>NUCLEOTIDE SEQUENCE [LARGE SCALE GENOMIC DNA]</scope>
    <source>
        <strain evidence="4">Hackeri</strain>
    </source>
</reference>
<organism evidence="3 4">
    <name type="scientific">Plasmodium coatneyi</name>
    <dbReference type="NCBI Taxonomy" id="208452"/>
    <lineage>
        <taxon>Eukaryota</taxon>
        <taxon>Sar</taxon>
        <taxon>Alveolata</taxon>
        <taxon>Apicomplexa</taxon>
        <taxon>Aconoidasida</taxon>
        <taxon>Haemosporida</taxon>
        <taxon>Plasmodiidae</taxon>
        <taxon>Plasmodium</taxon>
    </lineage>
</organism>
<feature type="compositionally biased region" description="Basic and acidic residues" evidence="2">
    <location>
        <begin position="1131"/>
        <end position="1140"/>
    </location>
</feature>